<feature type="transmembrane region" description="Helical" evidence="1">
    <location>
        <begin position="20"/>
        <end position="42"/>
    </location>
</feature>
<proteinExistence type="predicted"/>
<dbReference type="AlphaFoldDB" id="A0A7S7LWL4"/>
<evidence type="ECO:0000313" key="3">
    <source>
        <dbReference type="Proteomes" id="UP000593994"/>
    </source>
</evidence>
<dbReference type="KEGG" id="sbal:HUE88_03775"/>
<organism evidence="2 3">
    <name type="scientific">Candidatus Sulfurimonas baltica</name>
    <dbReference type="NCBI Taxonomy" id="2740404"/>
    <lineage>
        <taxon>Bacteria</taxon>
        <taxon>Pseudomonadati</taxon>
        <taxon>Campylobacterota</taxon>
        <taxon>Epsilonproteobacteria</taxon>
        <taxon>Campylobacterales</taxon>
        <taxon>Sulfurimonadaceae</taxon>
        <taxon>Sulfurimonas</taxon>
    </lineage>
</organism>
<protein>
    <recommendedName>
        <fullName evidence="4">Transformation system protein</fullName>
    </recommendedName>
</protein>
<accession>A0A7S7LWL4</accession>
<evidence type="ECO:0000256" key="1">
    <source>
        <dbReference type="SAM" id="Phobius"/>
    </source>
</evidence>
<keyword evidence="1" id="KW-0472">Membrane</keyword>
<name>A0A7S7LWL4_9BACT</name>
<keyword evidence="1" id="KW-1133">Transmembrane helix</keyword>
<dbReference type="RefSeq" id="WP_194371217.1">
    <property type="nucleotide sequence ID" value="NZ_CP054492.1"/>
</dbReference>
<keyword evidence="1" id="KW-0812">Transmembrane</keyword>
<sequence>MLNIKDLEARHTKYRLKSYIPHVAIAISTIAILISIVTIFNYSSIANIDEKNITKENNRAVEYVQAKEIVEILPTVINDNSVKETPLVKTVEATKQSSKEKVLITEKEVKDKMLLSPSLNFMRKMQTETVEDYKNENNKAEPESKQLPKNKKIEKIEKVKINKVESNTISIKKQDIYSDIDHVIQRFKINNNPALSLFVAKKYYQIGEYEKAYNYALITNGINNNIEASWIIFTKALIKLDKREMAIETLKKYLNHSSSSQAKILLDEILSGKFK</sequence>
<keyword evidence="3" id="KW-1185">Reference proteome</keyword>
<dbReference type="Proteomes" id="UP000593994">
    <property type="component" value="Chromosome"/>
</dbReference>
<gene>
    <name evidence="2" type="ORF">HUE88_03775</name>
</gene>
<dbReference type="EMBL" id="CP054492">
    <property type="protein sequence ID" value="QOY52816.1"/>
    <property type="molecule type" value="Genomic_DNA"/>
</dbReference>
<evidence type="ECO:0008006" key="4">
    <source>
        <dbReference type="Google" id="ProtNLM"/>
    </source>
</evidence>
<dbReference type="InterPro" id="IPR011990">
    <property type="entry name" value="TPR-like_helical_dom_sf"/>
</dbReference>
<evidence type="ECO:0000313" key="2">
    <source>
        <dbReference type="EMBL" id="QOY52816.1"/>
    </source>
</evidence>
<dbReference type="SUPFAM" id="SSF48452">
    <property type="entry name" value="TPR-like"/>
    <property type="match status" value="1"/>
</dbReference>
<reference evidence="2 3" key="1">
    <citation type="submission" date="2020-05" db="EMBL/GenBank/DDBJ databases">
        <title>Sulfurimonas marisnigri, sp. nov., and Sulfurimonas baltica, sp. nov., manganese oxide reducing chemolithoautotrophs of the class Epsilonproteobacteria isolated from the pelagic redoxclines of the Black and Baltic Seas and emended description of the genus Sulfurimonas.</title>
        <authorList>
            <person name="Henkel J.V."/>
            <person name="Laudan C."/>
            <person name="Werner J."/>
            <person name="Neu T."/>
            <person name="Plewe S."/>
            <person name="Sproer C."/>
            <person name="Bunk B."/>
            <person name="Schulz-Vogt H.N."/>
        </authorList>
    </citation>
    <scope>NUCLEOTIDE SEQUENCE [LARGE SCALE GENOMIC DNA]</scope>
    <source>
        <strain evidence="2 3">GD2</strain>
    </source>
</reference>